<name>A0A9Q0LSU0_ANAIG</name>
<feature type="transmembrane region" description="Helical" evidence="1">
    <location>
        <begin position="930"/>
        <end position="947"/>
    </location>
</feature>
<protein>
    <submittedName>
        <fullName evidence="3">Uncharacterized protein</fullName>
    </submittedName>
</protein>
<sequence>MKLLIGLLFLFFLSFISTTPVCPTGKTYCDQLFRCINATETCQTDCSGSTPYKCSNNGNCVEDPADCCPGSAEMDMFFCYTGVCVNMSSDCPSPGYETNDTCPSSLGHDAKRCPDGRCVACGDDCLLYPDCPIAAPIVCPDRSCTDNYTKCTCPFEPDHYRCTPNGECTPGVESCLNDIYCPGWRPFKCIDGKCVANISQCNSSFVCNTTTHQICADKSCIPLTSQCGDIQGNGCPATNPARCLTGECRPTLEDCPDPYWCRDVETPYKCPSGLCVVNSSSCPITDNEMYQNGEGYCSMDVPYLCAIGICVEDTRLCPAIYDCDCNQTRRADGTCRDPDTDPDGGNDDTCTPIHPYRCLTGPATGMCVDNESQCPVDTGCPEEYPYRCYDGTCVINETNCTYNPGNGCPPDKPYRCPDGQCVTYDLIDTCNSSYACPTDRPYRCPNGTCINSTQYCVGTTCDGYLCASGACVPYRENCTLYPPNGCLDPSYPYLCVDGTCVADSTHCASRIYCPEEDPYLCASGVCVQNYTFCPLYPPCPDIAPYRCWNLYCVINSTMCNTTCPEIYPIRCENGACVSNAVYCPGWNPSYCPAYTCYDGSCAVNPSDCSGGYLPCPNDTYRCWDGRCVDDIYECPTINGCPRDLPKRCLDGSCVNYTDNCNAVNACTNGTIRCPDGSCMEVCGPYNGCPTELPIYCPDFTCTDDIENCMMKCDNGTTNQPLFYCANGTCVADPNDCPIPQPEYNPQCNTYYHDTGISTFNYEVFAQNYTDVKLGYLTGSSGAANQGDAIYICGMPDSYLRNYTSDFSNIISTLFDIKINGNYTEDFKEPVNLGFLYPNSNISSDQIANYCLATINETSGKFVCVSDLTYVSNNESYGQIISPGKYLIIEKSKVNETNCPSGETVCPGTEICVQSQFDCPNLPNPVATNDSFLISFSFYLVLIFLLFFR</sequence>
<comment type="caution">
    <text evidence="3">The sequence shown here is derived from an EMBL/GenBank/DDBJ whole genome shotgun (WGS) entry which is preliminary data.</text>
</comment>
<keyword evidence="1" id="KW-0472">Membrane</keyword>
<dbReference type="OrthoDB" id="2019384at2759"/>
<dbReference type="AlphaFoldDB" id="A0A9Q0LSU0"/>
<keyword evidence="2" id="KW-0732">Signal</keyword>
<dbReference type="Proteomes" id="UP001149090">
    <property type="component" value="Unassembled WGS sequence"/>
</dbReference>
<accession>A0A9Q0LSU0</accession>
<dbReference type="EMBL" id="JAPDFW010000056">
    <property type="protein sequence ID" value="KAJ5077899.1"/>
    <property type="molecule type" value="Genomic_DNA"/>
</dbReference>
<reference evidence="3" key="1">
    <citation type="submission" date="2022-10" db="EMBL/GenBank/DDBJ databases">
        <title>Novel sulphate-reducing endosymbionts in the free-living metamonad Anaeramoeba.</title>
        <authorList>
            <person name="Jerlstrom-Hultqvist J."/>
            <person name="Cepicka I."/>
            <person name="Gallot-Lavallee L."/>
            <person name="Salas-Leiva D."/>
            <person name="Curtis B.A."/>
            <person name="Zahonova K."/>
            <person name="Pipaliya S."/>
            <person name="Dacks J."/>
            <person name="Roger A.J."/>
        </authorList>
    </citation>
    <scope>NUCLEOTIDE SEQUENCE</scope>
    <source>
        <strain evidence="3">BMAN</strain>
    </source>
</reference>
<evidence type="ECO:0000313" key="3">
    <source>
        <dbReference type="EMBL" id="KAJ5077899.1"/>
    </source>
</evidence>
<keyword evidence="1" id="KW-0812">Transmembrane</keyword>
<evidence type="ECO:0000256" key="2">
    <source>
        <dbReference type="SAM" id="SignalP"/>
    </source>
</evidence>
<gene>
    <name evidence="3" type="ORF">M0811_05589</name>
</gene>
<proteinExistence type="predicted"/>
<feature type="signal peptide" evidence="2">
    <location>
        <begin position="1"/>
        <end position="18"/>
    </location>
</feature>
<evidence type="ECO:0000313" key="4">
    <source>
        <dbReference type="Proteomes" id="UP001149090"/>
    </source>
</evidence>
<keyword evidence="1" id="KW-1133">Transmembrane helix</keyword>
<evidence type="ECO:0000256" key="1">
    <source>
        <dbReference type="SAM" id="Phobius"/>
    </source>
</evidence>
<organism evidence="3 4">
    <name type="scientific">Anaeramoeba ignava</name>
    <name type="common">Anaerobic marine amoeba</name>
    <dbReference type="NCBI Taxonomy" id="1746090"/>
    <lineage>
        <taxon>Eukaryota</taxon>
        <taxon>Metamonada</taxon>
        <taxon>Anaeramoebidae</taxon>
        <taxon>Anaeramoeba</taxon>
    </lineage>
</organism>
<dbReference type="OMA" id="DCYSCHR"/>
<keyword evidence="4" id="KW-1185">Reference proteome</keyword>
<feature type="chain" id="PRO_5040129537" evidence="2">
    <location>
        <begin position="19"/>
        <end position="948"/>
    </location>
</feature>